<dbReference type="Ensembl" id="ENSJHYT00000024939.1">
    <property type="protein sequence ID" value="ENSJHYP00000020693.1"/>
    <property type="gene ID" value="ENSJHYG00000015661.1"/>
</dbReference>
<dbReference type="AlphaFoldDB" id="A0A8C5JPW2"/>
<accession>A0A8C5JPW2</accession>
<evidence type="ECO:0000313" key="2">
    <source>
        <dbReference type="Proteomes" id="UP000694408"/>
    </source>
</evidence>
<evidence type="ECO:0000313" key="1">
    <source>
        <dbReference type="Ensembl" id="ENSJHYP00000020693.1"/>
    </source>
</evidence>
<reference evidence="1" key="2">
    <citation type="submission" date="2025-09" db="UniProtKB">
        <authorList>
            <consortium name="Ensembl"/>
        </authorList>
    </citation>
    <scope>IDENTIFICATION</scope>
</reference>
<dbReference type="Proteomes" id="UP000694408">
    <property type="component" value="Unplaced"/>
</dbReference>
<keyword evidence="2" id="KW-1185">Reference proteome</keyword>
<name>A0A8C5JPW2_JUNHY</name>
<proteinExistence type="predicted"/>
<reference evidence="1" key="1">
    <citation type="submission" date="2025-08" db="UniProtKB">
        <authorList>
            <consortium name="Ensembl"/>
        </authorList>
    </citation>
    <scope>IDENTIFICATION</scope>
</reference>
<sequence length="110" mass="12316">AKSCSLYSIKPSAERHSQCAALIGLFRISQAQLPGPAESGREHRELLKTTHPTPPKKEFNISVFLSISKHRIKTVMGLKNGNSLNLEPTGWFLPQVLREQNRSQTNHEIS</sequence>
<organism evidence="1 2">
    <name type="scientific">Junco hyemalis</name>
    <name type="common">Dark-eyed junco</name>
    <dbReference type="NCBI Taxonomy" id="40217"/>
    <lineage>
        <taxon>Eukaryota</taxon>
        <taxon>Metazoa</taxon>
        <taxon>Chordata</taxon>
        <taxon>Craniata</taxon>
        <taxon>Vertebrata</taxon>
        <taxon>Euteleostomi</taxon>
        <taxon>Archelosauria</taxon>
        <taxon>Archosauria</taxon>
        <taxon>Dinosauria</taxon>
        <taxon>Saurischia</taxon>
        <taxon>Theropoda</taxon>
        <taxon>Coelurosauria</taxon>
        <taxon>Aves</taxon>
        <taxon>Neognathae</taxon>
        <taxon>Neoaves</taxon>
        <taxon>Telluraves</taxon>
        <taxon>Australaves</taxon>
        <taxon>Passeriformes</taxon>
        <taxon>Passerellidae</taxon>
        <taxon>Junco</taxon>
    </lineage>
</organism>
<protein>
    <submittedName>
        <fullName evidence="1">Uncharacterized protein</fullName>
    </submittedName>
</protein>